<keyword evidence="2" id="KW-1185">Reference proteome</keyword>
<reference evidence="1 2" key="1">
    <citation type="submission" date="2021-01" db="EMBL/GenBank/DDBJ databases">
        <title>Whole genome shotgun sequence of Planotetraspora phitsanulokensis NBRC 104273.</title>
        <authorList>
            <person name="Komaki H."/>
            <person name="Tamura T."/>
        </authorList>
    </citation>
    <scope>NUCLEOTIDE SEQUENCE [LARGE SCALE GENOMIC DNA]</scope>
    <source>
        <strain evidence="1 2">NBRC 104273</strain>
    </source>
</reference>
<evidence type="ECO:0000313" key="2">
    <source>
        <dbReference type="Proteomes" id="UP000622547"/>
    </source>
</evidence>
<gene>
    <name evidence="1" type="ORF">Pph01_64840</name>
</gene>
<evidence type="ECO:0000313" key="1">
    <source>
        <dbReference type="EMBL" id="GII41481.1"/>
    </source>
</evidence>
<name>A0A8J3XJ02_9ACTN</name>
<dbReference type="AlphaFoldDB" id="A0A8J3XJ02"/>
<dbReference type="EMBL" id="BOOP01000034">
    <property type="protein sequence ID" value="GII41481.1"/>
    <property type="molecule type" value="Genomic_DNA"/>
</dbReference>
<dbReference type="RefSeq" id="WP_204076949.1">
    <property type="nucleotide sequence ID" value="NZ_BAABHI010000012.1"/>
</dbReference>
<proteinExistence type="predicted"/>
<sequence length="107" mass="11873">MRTPTRARLMCALGLQGRHRRRGRSPRSPPRTAARTAIYEFIESWYNLRRLHSSLGYGGTGGVASGLPSMSTCDLSLFRFDGHRWRGGQAARVPVNVADALTQFLIA</sequence>
<evidence type="ECO:0008006" key="3">
    <source>
        <dbReference type="Google" id="ProtNLM"/>
    </source>
</evidence>
<dbReference type="Proteomes" id="UP000622547">
    <property type="component" value="Unassembled WGS sequence"/>
</dbReference>
<comment type="caution">
    <text evidence="1">The sequence shown here is derived from an EMBL/GenBank/DDBJ whole genome shotgun (WGS) entry which is preliminary data.</text>
</comment>
<organism evidence="1 2">
    <name type="scientific">Planotetraspora phitsanulokensis</name>
    <dbReference type="NCBI Taxonomy" id="575192"/>
    <lineage>
        <taxon>Bacteria</taxon>
        <taxon>Bacillati</taxon>
        <taxon>Actinomycetota</taxon>
        <taxon>Actinomycetes</taxon>
        <taxon>Streptosporangiales</taxon>
        <taxon>Streptosporangiaceae</taxon>
        <taxon>Planotetraspora</taxon>
    </lineage>
</organism>
<protein>
    <recommendedName>
        <fullName evidence="3">Integrase catalytic domain-containing protein</fullName>
    </recommendedName>
</protein>
<accession>A0A8J3XJ02</accession>